<evidence type="ECO:0000259" key="10">
    <source>
        <dbReference type="PROSITE" id="PS50014"/>
    </source>
</evidence>
<dbReference type="Pfam" id="PF01342">
    <property type="entry name" value="SAND"/>
    <property type="match status" value="1"/>
</dbReference>
<feature type="compositionally biased region" description="Low complexity" evidence="9">
    <location>
        <begin position="185"/>
        <end position="197"/>
    </location>
</feature>
<feature type="region of interest" description="Disordered" evidence="9">
    <location>
        <begin position="537"/>
        <end position="557"/>
    </location>
</feature>
<dbReference type="GO" id="GO:0031981">
    <property type="term" value="C:nuclear lumen"/>
    <property type="evidence" value="ECO:0007669"/>
    <property type="project" value="UniProtKB-ARBA"/>
</dbReference>
<dbReference type="CDD" id="cd15541">
    <property type="entry name" value="PHD_TIF1_like"/>
    <property type="match status" value="1"/>
</dbReference>
<evidence type="ECO:0000313" key="15">
    <source>
        <dbReference type="RefSeq" id="XP_007942072.1"/>
    </source>
</evidence>
<evidence type="ECO:0000256" key="1">
    <source>
        <dbReference type="ARBA" id="ARBA00022553"/>
    </source>
</evidence>
<feature type="compositionally biased region" description="Polar residues" evidence="9">
    <location>
        <begin position="231"/>
        <end position="242"/>
    </location>
</feature>
<dbReference type="GeneID" id="103199567"/>
<dbReference type="PROSITE" id="PS50016">
    <property type="entry name" value="ZF_PHD_2"/>
    <property type="match status" value="1"/>
</dbReference>
<keyword evidence="6" id="KW-0238">DNA-binding</keyword>
<evidence type="ECO:0000256" key="7">
    <source>
        <dbReference type="PROSITE-ProRule" id="PRU00035"/>
    </source>
</evidence>
<evidence type="ECO:0000256" key="9">
    <source>
        <dbReference type="SAM" id="MobiDB-lite"/>
    </source>
</evidence>
<dbReference type="FunFam" id="3.30.40.10:FF:000294">
    <property type="entry name" value="Nuclear autoantigen Sp-100"/>
    <property type="match status" value="1"/>
</dbReference>
<dbReference type="GO" id="GO:0003677">
    <property type="term" value="F:DNA binding"/>
    <property type="evidence" value="ECO:0007669"/>
    <property type="project" value="UniProtKB-KW"/>
</dbReference>
<dbReference type="SMART" id="SM00258">
    <property type="entry name" value="SAND"/>
    <property type="match status" value="1"/>
</dbReference>
<feature type="domain" description="PHD-type" evidence="11">
    <location>
        <begin position="566"/>
        <end position="612"/>
    </location>
</feature>
<dbReference type="InterPro" id="IPR019787">
    <property type="entry name" value="Znf_PHD-finger"/>
</dbReference>
<keyword evidence="14" id="KW-1185">Reference proteome</keyword>
<dbReference type="PANTHER" id="PTHR46386">
    <property type="entry name" value="NUCLEAR BODY PROTEIN SP140"/>
    <property type="match status" value="1"/>
</dbReference>
<dbReference type="InterPro" id="IPR001487">
    <property type="entry name" value="Bromodomain"/>
</dbReference>
<feature type="region of interest" description="Disordered" evidence="9">
    <location>
        <begin position="165"/>
        <end position="209"/>
    </location>
</feature>
<dbReference type="SUPFAM" id="SSF57903">
    <property type="entry name" value="FYVE/PHD zinc finger"/>
    <property type="match status" value="1"/>
</dbReference>
<dbReference type="InterPro" id="IPR000770">
    <property type="entry name" value="SAND_dom"/>
</dbReference>
<feature type="domain" description="Bromo" evidence="10">
    <location>
        <begin position="674"/>
        <end position="719"/>
    </location>
</feature>
<dbReference type="PROSITE" id="PS50014">
    <property type="entry name" value="BROMODOMAIN_2"/>
    <property type="match status" value="1"/>
</dbReference>
<evidence type="ECO:0000259" key="11">
    <source>
        <dbReference type="PROSITE" id="PS50016"/>
    </source>
</evidence>
<keyword evidence="3 8" id="KW-0863">Zinc-finger</keyword>
<dbReference type="PROSITE" id="PS01359">
    <property type="entry name" value="ZF_PHD_1"/>
    <property type="match status" value="1"/>
</dbReference>
<dbReference type="Gene3D" id="3.10.390.10">
    <property type="entry name" value="SAND domain-like"/>
    <property type="match status" value="1"/>
</dbReference>
<dbReference type="GO" id="GO:0000981">
    <property type="term" value="F:DNA-binding transcription factor activity, RNA polymerase II-specific"/>
    <property type="evidence" value="ECO:0007669"/>
    <property type="project" value="TreeGrafter"/>
</dbReference>
<feature type="region of interest" description="Disordered" evidence="9">
    <location>
        <begin position="221"/>
        <end position="285"/>
    </location>
</feature>
<evidence type="ECO:0000256" key="5">
    <source>
        <dbReference type="ARBA" id="ARBA00023117"/>
    </source>
</evidence>
<organism evidence="14 15">
    <name type="scientific">Orycteropus afer afer</name>
    <dbReference type="NCBI Taxonomy" id="1230840"/>
    <lineage>
        <taxon>Eukaryota</taxon>
        <taxon>Metazoa</taxon>
        <taxon>Chordata</taxon>
        <taxon>Craniata</taxon>
        <taxon>Vertebrata</taxon>
        <taxon>Euteleostomi</taxon>
        <taxon>Mammalia</taxon>
        <taxon>Eutheria</taxon>
        <taxon>Afrotheria</taxon>
        <taxon>Tubulidentata</taxon>
        <taxon>Orycteropodidae</taxon>
        <taxon>Orycteropus</taxon>
    </lineage>
</organism>
<dbReference type="SUPFAM" id="SSF47370">
    <property type="entry name" value="Bromodomain"/>
    <property type="match status" value="1"/>
</dbReference>
<protein>
    <submittedName>
        <fullName evidence="15">Nuclear body protein SP140-like protein</fullName>
    </submittedName>
</protein>
<reference evidence="15" key="1">
    <citation type="submission" date="2025-08" db="UniProtKB">
        <authorList>
            <consortium name="RefSeq"/>
        </authorList>
    </citation>
    <scope>IDENTIFICATION</scope>
</reference>
<dbReference type="SUPFAM" id="SSF63763">
    <property type="entry name" value="SAND domain-like"/>
    <property type="match status" value="1"/>
</dbReference>
<accession>A0A8B7A3V5</accession>
<dbReference type="Proteomes" id="UP000694850">
    <property type="component" value="Unplaced"/>
</dbReference>
<dbReference type="OrthoDB" id="9536595at2759"/>
<dbReference type="Pfam" id="PF00628">
    <property type="entry name" value="PHD"/>
    <property type="match status" value="1"/>
</dbReference>
<sequence>MAGVSSSLLLQLRSCPYPKHLKGLQLNGLITVTSLAPASDTRIPIEDQNIDERIFCETLFNHFRKHKVEISNAINKTFPFLEGLRDRGFITEKLFQDSEESCRNLVPVKKVVYGVLNELEKTFNLSLLEAMFSEVNMKEYPDLIHLYRSFERVIKERFCFQEREEEERPSIQPRLEEGTGENSHRSLSWSHAASASHIGTAPPANGLSEDLCDTEQINAKTKDLTSDKNDSPGSQQANKTCTQESEAAGSSEQAAFQVNNGDARPEMPSPLPCDEDSRAELPTRGIQIDSCTVPLVDIKKEKPFDYSGAETMVRHSDSSESSGEEERLEALPSGFESGPDEEGISSDDSLELSNEEEPQEALSLVPRSGSGPGIEKYSCVPCPSKGGPRGQEAKAGRNQAFDMTVKATHRLAMSPTFAQKKAAAEENCSKQTVANLPGKKTVNLGPLKRRRKRGPRIPRDKSMDFLSPELTVTCGQMKGILYKEKLKQGTSEKCIQTEDGKWFTGREFEIEGGRERWKNWKLSVRCGGWPLQRLMKNGSLPVPPRTRQRRRLDSPKDVIDPYPENSNECAVCRDGGDLFCCDACSRSFHEHCHIPPVEAERDPWSCIFCEIKAVQARCLESQPSHQESEILKRQMLPEEKLKCEFLLVKVYCCSKRLFLDRELYYSRQSCQGQREPTWLDKIKKRLKEEHYHRVEEFVQDVRLTFHNDRTYYRDHESVRLGLQLEADFEKNFKLLFAIQ</sequence>
<dbReference type="PROSITE" id="PS51414">
    <property type="entry name" value="HSR"/>
    <property type="match status" value="1"/>
</dbReference>
<dbReference type="InterPro" id="IPR010919">
    <property type="entry name" value="SAND-like_dom_sf"/>
</dbReference>
<dbReference type="SMART" id="SM00297">
    <property type="entry name" value="BROMO"/>
    <property type="match status" value="1"/>
</dbReference>
<keyword evidence="5 7" id="KW-0103">Bromodomain</keyword>
<evidence type="ECO:0000259" key="12">
    <source>
        <dbReference type="PROSITE" id="PS50864"/>
    </source>
</evidence>
<feature type="compositionally biased region" description="Basic and acidic residues" evidence="9">
    <location>
        <begin position="312"/>
        <end position="329"/>
    </location>
</feature>
<feature type="domain" description="SAND" evidence="12">
    <location>
        <begin position="460"/>
        <end position="541"/>
    </location>
</feature>
<proteinExistence type="predicted"/>
<feature type="compositionally biased region" description="Basic and acidic residues" evidence="9">
    <location>
        <begin position="221"/>
        <end position="230"/>
    </location>
</feature>
<feature type="compositionally biased region" description="Low complexity" evidence="9">
    <location>
        <begin position="243"/>
        <end position="257"/>
    </location>
</feature>
<dbReference type="Gene3D" id="3.30.40.10">
    <property type="entry name" value="Zinc/RING finger domain, C3HC4 (zinc finger)"/>
    <property type="match status" value="1"/>
</dbReference>
<dbReference type="GO" id="GO:0008270">
    <property type="term" value="F:zinc ion binding"/>
    <property type="evidence" value="ECO:0007669"/>
    <property type="project" value="UniProtKB-KW"/>
</dbReference>
<dbReference type="InterPro" id="IPR013083">
    <property type="entry name" value="Znf_RING/FYVE/PHD"/>
</dbReference>
<dbReference type="Pfam" id="PF00439">
    <property type="entry name" value="Bromodomain"/>
    <property type="match status" value="1"/>
</dbReference>
<dbReference type="InterPro" id="IPR001965">
    <property type="entry name" value="Znf_PHD"/>
</dbReference>
<dbReference type="InterPro" id="IPR019786">
    <property type="entry name" value="Zinc_finger_PHD-type_CS"/>
</dbReference>
<dbReference type="InterPro" id="IPR036427">
    <property type="entry name" value="Bromodomain-like_sf"/>
</dbReference>
<name>A0A8B7A3V5_ORYAF</name>
<dbReference type="InterPro" id="IPR011011">
    <property type="entry name" value="Znf_FYVE_PHD"/>
</dbReference>
<evidence type="ECO:0000259" key="13">
    <source>
        <dbReference type="PROSITE" id="PS51414"/>
    </source>
</evidence>
<feature type="compositionally biased region" description="Acidic residues" evidence="9">
    <location>
        <begin position="338"/>
        <end position="359"/>
    </location>
</feature>
<dbReference type="FunFam" id="1.20.920.10:FF:000028">
    <property type="entry name" value="Nuclear autoantigen Sp-100"/>
    <property type="match status" value="1"/>
</dbReference>
<dbReference type="RefSeq" id="XP_007942072.1">
    <property type="nucleotide sequence ID" value="XM_007943881.1"/>
</dbReference>
<evidence type="ECO:0000256" key="2">
    <source>
        <dbReference type="ARBA" id="ARBA00022723"/>
    </source>
</evidence>
<evidence type="ECO:0000256" key="3">
    <source>
        <dbReference type="ARBA" id="ARBA00022771"/>
    </source>
</evidence>
<keyword evidence="4" id="KW-0862">Zinc</keyword>
<dbReference type="InterPro" id="IPR004865">
    <property type="entry name" value="HSR_dom"/>
</dbReference>
<dbReference type="InterPro" id="IPR043563">
    <property type="entry name" value="Sp110/Sp140/Sp140L-like"/>
</dbReference>
<evidence type="ECO:0000256" key="4">
    <source>
        <dbReference type="ARBA" id="ARBA00022833"/>
    </source>
</evidence>
<dbReference type="AlphaFoldDB" id="A0A8B7A3V5"/>
<dbReference type="PROSITE" id="PS50864">
    <property type="entry name" value="SAND"/>
    <property type="match status" value="1"/>
</dbReference>
<gene>
    <name evidence="15" type="primary">LOC103199567</name>
</gene>
<dbReference type="Pfam" id="PF03172">
    <property type="entry name" value="HSR"/>
    <property type="match status" value="1"/>
</dbReference>
<dbReference type="Gene3D" id="1.20.920.10">
    <property type="entry name" value="Bromodomain-like"/>
    <property type="match status" value="1"/>
</dbReference>
<evidence type="ECO:0000256" key="8">
    <source>
        <dbReference type="PROSITE-ProRule" id="PRU00146"/>
    </source>
</evidence>
<keyword evidence="2" id="KW-0479">Metal-binding</keyword>
<feature type="compositionally biased region" description="Basic and acidic residues" evidence="9">
    <location>
        <begin position="165"/>
        <end position="177"/>
    </location>
</feature>
<evidence type="ECO:0000256" key="6">
    <source>
        <dbReference type="ARBA" id="ARBA00023125"/>
    </source>
</evidence>
<feature type="region of interest" description="Disordered" evidence="9">
    <location>
        <begin position="309"/>
        <end position="370"/>
    </location>
</feature>
<feature type="domain" description="HSR" evidence="13">
    <location>
        <begin position="39"/>
        <end position="155"/>
    </location>
</feature>
<evidence type="ECO:0000313" key="14">
    <source>
        <dbReference type="Proteomes" id="UP000694850"/>
    </source>
</evidence>
<dbReference type="SMART" id="SM00249">
    <property type="entry name" value="PHD"/>
    <property type="match status" value="1"/>
</dbReference>
<dbReference type="PANTHER" id="PTHR46386:SF1">
    <property type="entry name" value="NUCLEAR BODY PROTEIN SP140-LIKE PROTEIN"/>
    <property type="match status" value="1"/>
</dbReference>
<keyword evidence="1" id="KW-0597">Phosphoprotein</keyword>